<protein>
    <recommendedName>
        <fullName evidence="1">F-box domain-containing protein</fullName>
    </recommendedName>
</protein>
<feature type="domain" description="F-box" evidence="1">
    <location>
        <begin position="167"/>
        <end position="199"/>
    </location>
</feature>
<proteinExistence type="predicted"/>
<reference evidence="2" key="2">
    <citation type="submission" date="2023-02" db="EMBL/GenBank/DDBJ databases">
        <authorList>
            <consortium name="DOE Joint Genome Institute"/>
            <person name="Mondo S.J."/>
            <person name="Chang Y."/>
            <person name="Wang Y."/>
            <person name="Ahrendt S."/>
            <person name="Andreopoulos W."/>
            <person name="Barry K."/>
            <person name="Beard J."/>
            <person name="Benny G.L."/>
            <person name="Blankenship S."/>
            <person name="Bonito G."/>
            <person name="Cuomo C."/>
            <person name="Desiro A."/>
            <person name="Gervers K.A."/>
            <person name="Hundley H."/>
            <person name="Kuo A."/>
            <person name="LaButti K."/>
            <person name="Lang B.F."/>
            <person name="Lipzen A."/>
            <person name="O'Donnell K."/>
            <person name="Pangilinan J."/>
            <person name="Reynolds N."/>
            <person name="Sandor L."/>
            <person name="Smith M.W."/>
            <person name="Tsang A."/>
            <person name="Grigoriev I.V."/>
            <person name="Stajich J.E."/>
            <person name="Spatafora J.W."/>
        </authorList>
    </citation>
    <scope>NUCLEOTIDE SEQUENCE</scope>
    <source>
        <strain evidence="2">RSA 2281</strain>
    </source>
</reference>
<dbReference type="InterPro" id="IPR036047">
    <property type="entry name" value="F-box-like_dom_sf"/>
</dbReference>
<reference evidence="2" key="1">
    <citation type="journal article" date="2022" name="IScience">
        <title>Evolution of zygomycete secretomes and the origins of terrestrial fungal ecologies.</title>
        <authorList>
            <person name="Chang Y."/>
            <person name="Wang Y."/>
            <person name="Mondo S."/>
            <person name="Ahrendt S."/>
            <person name="Andreopoulos W."/>
            <person name="Barry K."/>
            <person name="Beard J."/>
            <person name="Benny G.L."/>
            <person name="Blankenship S."/>
            <person name="Bonito G."/>
            <person name="Cuomo C."/>
            <person name="Desiro A."/>
            <person name="Gervers K.A."/>
            <person name="Hundley H."/>
            <person name="Kuo A."/>
            <person name="LaButti K."/>
            <person name="Lang B.F."/>
            <person name="Lipzen A."/>
            <person name="O'Donnell K."/>
            <person name="Pangilinan J."/>
            <person name="Reynolds N."/>
            <person name="Sandor L."/>
            <person name="Smith M.E."/>
            <person name="Tsang A."/>
            <person name="Grigoriev I.V."/>
            <person name="Stajich J.E."/>
            <person name="Spatafora J.W."/>
        </authorList>
    </citation>
    <scope>NUCLEOTIDE SEQUENCE</scope>
    <source>
        <strain evidence="2">RSA 2281</strain>
    </source>
</reference>
<dbReference type="EMBL" id="JAIXMP010000011">
    <property type="protein sequence ID" value="KAI9265124.1"/>
    <property type="molecule type" value="Genomic_DNA"/>
</dbReference>
<keyword evidence="3" id="KW-1185">Reference proteome</keyword>
<dbReference type="Proteomes" id="UP001209540">
    <property type="component" value="Unassembled WGS sequence"/>
</dbReference>
<sequence>MNNNKNTQYLLNSLVSFQEQIQNLEKIIKNNDYQSMIQSTSDTINHVYEQNQLLYTLLDIRSYGYMNDYQFKKALTDREKMIEIAPTSTTGYARTGHLLSMYGYQLRAIKVYDQGLDISLQQQQQKEAMIPHTTDQRATHVSETDELESGKAIAVQQSEIYIDPFQILPEELLTNIVACLPQNIKLTCIQVSKSWRFRILGCIEAWNDFALGKEEYENKNMALLSISSHFGHHVQNLTMNTDSPIVWSSCMKKLQQEHFGRIRSLQITGRK</sequence>
<dbReference type="SUPFAM" id="SSF48452">
    <property type="entry name" value="TPR-like"/>
    <property type="match status" value="1"/>
</dbReference>
<gene>
    <name evidence="2" type="ORF">BDA99DRAFT_507807</name>
</gene>
<dbReference type="SUPFAM" id="SSF81383">
    <property type="entry name" value="F-box domain"/>
    <property type="match status" value="1"/>
</dbReference>
<dbReference type="Gene3D" id="1.25.40.10">
    <property type="entry name" value="Tetratricopeptide repeat domain"/>
    <property type="match status" value="1"/>
</dbReference>
<organism evidence="2 3">
    <name type="scientific">Phascolomyces articulosus</name>
    <dbReference type="NCBI Taxonomy" id="60185"/>
    <lineage>
        <taxon>Eukaryota</taxon>
        <taxon>Fungi</taxon>
        <taxon>Fungi incertae sedis</taxon>
        <taxon>Mucoromycota</taxon>
        <taxon>Mucoromycotina</taxon>
        <taxon>Mucoromycetes</taxon>
        <taxon>Mucorales</taxon>
        <taxon>Lichtheimiaceae</taxon>
        <taxon>Phascolomyces</taxon>
    </lineage>
</organism>
<dbReference type="InterPro" id="IPR001810">
    <property type="entry name" value="F-box_dom"/>
</dbReference>
<dbReference type="InterPro" id="IPR011990">
    <property type="entry name" value="TPR-like_helical_dom_sf"/>
</dbReference>
<dbReference type="AlphaFoldDB" id="A0AAD5K213"/>
<dbReference type="Gene3D" id="1.20.1280.50">
    <property type="match status" value="1"/>
</dbReference>
<comment type="caution">
    <text evidence="2">The sequence shown here is derived from an EMBL/GenBank/DDBJ whole genome shotgun (WGS) entry which is preliminary data.</text>
</comment>
<name>A0AAD5K213_9FUNG</name>
<dbReference type="Pfam" id="PF00646">
    <property type="entry name" value="F-box"/>
    <property type="match status" value="1"/>
</dbReference>
<accession>A0AAD5K213</accession>
<evidence type="ECO:0000313" key="2">
    <source>
        <dbReference type="EMBL" id="KAI9265124.1"/>
    </source>
</evidence>
<evidence type="ECO:0000259" key="1">
    <source>
        <dbReference type="Pfam" id="PF00646"/>
    </source>
</evidence>
<evidence type="ECO:0000313" key="3">
    <source>
        <dbReference type="Proteomes" id="UP001209540"/>
    </source>
</evidence>